<dbReference type="InterPro" id="IPR011990">
    <property type="entry name" value="TPR-like_helical_dom_sf"/>
</dbReference>
<dbReference type="EMBL" id="PDUD01000067">
    <property type="protein sequence ID" value="PHN00981.1"/>
    <property type="molecule type" value="Genomic_DNA"/>
</dbReference>
<protein>
    <recommendedName>
        <fullName evidence="3">Tetratricopeptide repeat protein</fullName>
    </recommendedName>
</protein>
<evidence type="ECO:0008006" key="3">
    <source>
        <dbReference type="Google" id="ProtNLM"/>
    </source>
</evidence>
<evidence type="ECO:0000313" key="1">
    <source>
        <dbReference type="EMBL" id="PHN00981.1"/>
    </source>
</evidence>
<dbReference type="RefSeq" id="WP_099155635.1">
    <property type="nucleotide sequence ID" value="NZ_PDUD01000067.1"/>
</dbReference>
<dbReference type="OrthoDB" id="1490648at2"/>
<gene>
    <name evidence="1" type="ORF">CRP01_39565</name>
</gene>
<reference evidence="1 2" key="1">
    <citation type="submission" date="2017-10" db="EMBL/GenBank/DDBJ databases">
        <title>The draft genome sequence of Lewinella nigricans NBRC 102662.</title>
        <authorList>
            <person name="Wang K."/>
        </authorList>
    </citation>
    <scope>NUCLEOTIDE SEQUENCE [LARGE SCALE GENOMIC DNA]</scope>
    <source>
        <strain evidence="1 2">NBRC 102662</strain>
    </source>
</reference>
<comment type="caution">
    <text evidence="1">The sequence shown here is derived from an EMBL/GenBank/DDBJ whole genome shotgun (WGS) entry which is preliminary data.</text>
</comment>
<accession>A0A2D0MXI2</accession>
<dbReference type="AlphaFoldDB" id="A0A2D0MXI2"/>
<keyword evidence="2" id="KW-1185">Reference proteome</keyword>
<dbReference type="Gene3D" id="1.25.40.10">
    <property type="entry name" value="Tetratricopeptide repeat domain"/>
    <property type="match status" value="1"/>
</dbReference>
<evidence type="ECO:0000313" key="2">
    <source>
        <dbReference type="Proteomes" id="UP000223913"/>
    </source>
</evidence>
<dbReference type="Proteomes" id="UP000223913">
    <property type="component" value="Unassembled WGS sequence"/>
</dbReference>
<name>A0A2D0MXI2_FLAN2</name>
<organism evidence="1 2">
    <name type="scientific">Flavilitoribacter nigricans (strain ATCC 23147 / DSM 23189 / NBRC 102662 / NCIMB 1420 / SS-2)</name>
    <name type="common">Lewinella nigricans</name>
    <dbReference type="NCBI Taxonomy" id="1122177"/>
    <lineage>
        <taxon>Bacteria</taxon>
        <taxon>Pseudomonadati</taxon>
        <taxon>Bacteroidota</taxon>
        <taxon>Saprospiria</taxon>
        <taxon>Saprospirales</taxon>
        <taxon>Lewinellaceae</taxon>
        <taxon>Flavilitoribacter</taxon>
    </lineage>
</organism>
<proteinExistence type="predicted"/>
<sequence length="512" mass="60634">MASLENLKDLAKGISRNKVKNIHVIGNHGSETVFDKFYQFLIEDQYATDEEYANYFYPDTTNYHAFYKLKDRLFNRLINTVFFIDINKKGLVPVQKAFYECYKNAAAVKILLGKGIRVPAIGLAEKTLKKCLLFGFTDLVIELARHIRMQYASFDPQEKDFNFYTSIIDKHLKIYKKEIETEEYLYSLLLKHENRTNLNQYYAKVLKTQKNRIKKILLKGVSSMRINLYCYFFLFTYYELSGNWKKLIKICDEVIQKEVSNPNVFTPTLLGNSYYRKIKSLFILEKYALAESMISKCLSHFKMRSHDWFSVQDIHIKICLHNRKYTEASKILEKINEFKKDNYYYKTWQENVKVYDAFLHYLQCIGRLAPSLLENENPPSFRLQKFLNEVPNHSKDKKGSNVTILILQILFLLEQRKYDDIIDRTESLRVYVQRYLKEDGTYRSNCFIKMLLCLPAGNFERPEVAAKAQEYLDRLHAMPIRKAKQSAELEVMPYEMLWEFVLESLDRKATSN</sequence>